<dbReference type="NCBIfam" id="TIGR04183">
    <property type="entry name" value="Por_Secre_tail"/>
    <property type="match status" value="1"/>
</dbReference>
<dbReference type="AlphaFoldDB" id="A0A212T366"/>
<dbReference type="Pfam" id="PF03372">
    <property type="entry name" value="Exo_endo_phos"/>
    <property type="match status" value="1"/>
</dbReference>
<feature type="signal peptide" evidence="1">
    <location>
        <begin position="1"/>
        <end position="25"/>
    </location>
</feature>
<dbReference type="SUPFAM" id="SSF56219">
    <property type="entry name" value="DNase I-like"/>
    <property type="match status" value="1"/>
</dbReference>
<dbReference type="InterPro" id="IPR026444">
    <property type="entry name" value="Secre_tail"/>
</dbReference>
<dbReference type="InterPro" id="IPR005135">
    <property type="entry name" value="Endo/exonuclease/phosphatase"/>
</dbReference>
<dbReference type="GO" id="GO:0003824">
    <property type="term" value="F:catalytic activity"/>
    <property type="evidence" value="ECO:0007669"/>
    <property type="project" value="InterPro"/>
</dbReference>
<feature type="domain" description="Endonuclease/exonuclease/phosphatase" evidence="2">
    <location>
        <begin position="640"/>
        <end position="915"/>
    </location>
</feature>
<reference evidence="4" key="1">
    <citation type="submission" date="2017-06" db="EMBL/GenBank/DDBJ databases">
        <authorList>
            <person name="Varghese N."/>
            <person name="Submissions S."/>
        </authorList>
    </citation>
    <scope>NUCLEOTIDE SEQUENCE [LARGE SCALE GENOMIC DNA]</scope>
    <source>
        <strain evidence="4">DSM 11116</strain>
    </source>
</reference>
<dbReference type="NCBIfam" id="NF038128">
    <property type="entry name" value="choice_anch_J"/>
    <property type="match status" value="1"/>
</dbReference>
<feature type="chain" id="PRO_5013210963" evidence="1">
    <location>
        <begin position="26"/>
        <end position="1017"/>
    </location>
</feature>
<dbReference type="Gene3D" id="3.60.10.10">
    <property type="entry name" value="Endonuclease/exonuclease/phosphatase"/>
    <property type="match status" value="1"/>
</dbReference>
<accession>A0A212T366</accession>
<dbReference type="Proteomes" id="UP000198131">
    <property type="component" value="Unassembled WGS sequence"/>
</dbReference>
<evidence type="ECO:0000256" key="1">
    <source>
        <dbReference type="SAM" id="SignalP"/>
    </source>
</evidence>
<dbReference type="OrthoDB" id="5500612at2"/>
<keyword evidence="4" id="KW-1185">Reference proteome</keyword>
<sequence length="1017" mass="107361">MKNNYSKRVLPALLLALGLSSGAAAQVTLQNSSYTEEFDGIGTALPSGFTVRTGATATVPGTEVALTTTKTPWANLSGRFSNYASADGLTAAADAAAQDASTDRALGVRQTGSFGDPGAAFVFQATNTTKRAGFSLSFKLQSLDNTSPRTTTWRVDYATGDTPTNFQAIGNGTTSGGTAFSNTPVTVNFGNALNNKSEKVWIRIVALANSSGSSNRPTTAIDDFSLTWTNILPTDPAITVPGAPLTFASQLINTASASQSYQLSAVNLTGDVTVTAPASFTVSKDNAAFTSTIAFTPGELATAKPVYVRYTPTALGVASGNITHTTPGGLEETVAVSGSSFDPNNLVFNFENCVGSTNLSEGWTQFSVTGAQVWGCTTFGRDATDATGKKSSGNALQINGFATTSIQNEDWLISPALNASSFTYPLLSFYSRVAFSGAPLQLKVSTNYSGTGNPNATGVTWTTLDAAFPAIGSDTWTLTDNVDLTAFKSATVYVAFVYNSTTDEAARWTVDDVRLRNSTTPPPPSLAVNTSTLAFGYRAHNTATTQTLNVTLRDLTAAATITSSNPVFQLSKDGTAFSNSISFDATEAGSAPKTITVRFSPTQANTSYNSTLTVASAGVTSLTIDATGNTYNVANTLEVVSWNIEWFGSQAGLGPQDKALQQENVKTMLTNLNADIFALAEVVDTVRLGTVVRQLGGYRYMVSPAASGGSSAGTNSFYATAQKLVFVYRTSVIKNPTFKVLLECDNQTTTCSAYSDWSSGRYPYAMEADVELNGTTNRMLVVLIHAKANTNPVVDAYNRRKAGAAALKAKLDADYPTTKFVIVGDYNDDLDETITAGAPSTESSYKTFVDDAANYQALTLPLSLAKKKSTVSYNDVIDHAVTSNELAANYLTGSAEIQTSLAALIPNYANTTSDHYPVQTRYVFGTVTSTKQVRLAEQLIISPNPTSNTISLQLPTLVGNLTLQVTATDGRVIFTGTGRAEQLNQQLAQRVGSLKAGLYVVRATSAQNTYVGRFVKQ</sequence>
<protein>
    <submittedName>
        <fullName evidence="3">Por secretion system C-terminal sorting domain-containing protein</fullName>
    </submittedName>
</protein>
<dbReference type="InterPro" id="IPR036691">
    <property type="entry name" value="Endo/exonu/phosph_ase_sf"/>
</dbReference>
<proteinExistence type="predicted"/>
<organism evidence="3 4">
    <name type="scientific">Hymenobacter gelipurpurascens</name>
    <dbReference type="NCBI Taxonomy" id="89968"/>
    <lineage>
        <taxon>Bacteria</taxon>
        <taxon>Pseudomonadati</taxon>
        <taxon>Bacteroidota</taxon>
        <taxon>Cytophagia</taxon>
        <taxon>Cytophagales</taxon>
        <taxon>Hymenobacteraceae</taxon>
        <taxon>Hymenobacter</taxon>
    </lineage>
</organism>
<evidence type="ECO:0000313" key="4">
    <source>
        <dbReference type="Proteomes" id="UP000198131"/>
    </source>
</evidence>
<name>A0A212T366_9BACT</name>
<evidence type="ECO:0000313" key="3">
    <source>
        <dbReference type="EMBL" id="SNC60290.1"/>
    </source>
</evidence>
<keyword evidence="1" id="KW-0732">Signal</keyword>
<dbReference type="EMBL" id="FYEW01000001">
    <property type="protein sequence ID" value="SNC60290.1"/>
    <property type="molecule type" value="Genomic_DNA"/>
</dbReference>
<dbReference type="RefSeq" id="WP_088841590.1">
    <property type="nucleotide sequence ID" value="NZ_FYEW01000001.1"/>
</dbReference>
<evidence type="ECO:0000259" key="2">
    <source>
        <dbReference type="Pfam" id="PF03372"/>
    </source>
</evidence>
<gene>
    <name evidence="3" type="ORF">SAMN06265337_0227</name>
</gene>